<evidence type="ECO:0000313" key="2">
    <source>
        <dbReference type="EMBL" id="ORZ10005.1"/>
    </source>
</evidence>
<dbReference type="GeneID" id="33570344"/>
<evidence type="ECO:0000256" key="1">
    <source>
        <dbReference type="SAM" id="MobiDB-lite"/>
    </source>
</evidence>
<dbReference type="EMBL" id="MCFF01000032">
    <property type="protein sequence ID" value="ORZ10005.1"/>
    <property type="molecule type" value="Genomic_DNA"/>
</dbReference>
<evidence type="ECO:0000313" key="3">
    <source>
        <dbReference type="EMBL" id="ORZ27445.1"/>
    </source>
</evidence>
<comment type="caution">
    <text evidence="3">The sequence shown here is derived from an EMBL/GenBank/DDBJ whole genome shotgun (WGS) entry which is preliminary data.</text>
</comment>
<proteinExistence type="predicted"/>
<gene>
    <name evidence="3" type="ORF">BCR41DRAFT_392775</name>
    <name evidence="2" type="ORF">BCR41DRAFT_398538</name>
</gene>
<evidence type="ECO:0000313" key="4">
    <source>
        <dbReference type="Proteomes" id="UP000193648"/>
    </source>
</evidence>
<sequence>MASSSTALITTTITAISSPATMAPHSIRKRKEPSDPLTQHNTQLSKKRRYKKKQRQRKIEDKQYSTASTIIDLTIAAMATTSSSIIMVSHSVATSGPVPRHVTVKKTQPNLISNSIGGNNSDVKDAATKALTTFTSGSSAFRARNIMESYTRMVPPSLNANTANGASSSSSWTRSFKYNNCSPNTVVKCPYS</sequence>
<dbReference type="RefSeq" id="XP_021885172.1">
    <property type="nucleotide sequence ID" value="XM_022028501.1"/>
</dbReference>
<protein>
    <submittedName>
        <fullName evidence="3">Uncharacterized protein</fullName>
    </submittedName>
</protein>
<feature type="compositionally biased region" description="Basic residues" evidence="1">
    <location>
        <begin position="45"/>
        <end position="56"/>
    </location>
</feature>
<keyword evidence="4" id="KW-1185">Reference proteome</keyword>
<reference evidence="3 4" key="1">
    <citation type="submission" date="2016-07" db="EMBL/GenBank/DDBJ databases">
        <title>Pervasive Adenine N6-methylation of Active Genes in Fungi.</title>
        <authorList>
            <consortium name="DOE Joint Genome Institute"/>
            <person name="Mondo S.J."/>
            <person name="Dannebaum R.O."/>
            <person name="Kuo R.C."/>
            <person name="Labutti K."/>
            <person name="Haridas S."/>
            <person name="Kuo A."/>
            <person name="Salamov A."/>
            <person name="Ahrendt S.R."/>
            <person name="Lipzen A."/>
            <person name="Sullivan W."/>
            <person name="Andreopoulos W.B."/>
            <person name="Clum A."/>
            <person name="Lindquist E."/>
            <person name="Daum C."/>
            <person name="Ramamoorthy G.K."/>
            <person name="Gryganskyi A."/>
            <person name="Culley D."/>
            <person name="Magnuson J.K."/>
            <person name="James T.Y."/>
            <person name="O'Malley M.A."/>
            <person name="Stajich J.E."/>
            <person name="Spatafora J.W."/>
            <person name="Visel A."/>
            <person name="Grigoriev I.V."/>
        </authorList>
    </citation>
    <scope>NUCLEOTIDE SEQUENCE [LARGE SCALE GENOMIC DNA]</scope>
    <source>
        <strain evidence="3 4">NRRL 3116</strain>
    </source>
</reference>
<dbReference type="InParanoid" id="A0A1Y2GYV0"/>
<dbReference type="Proteomes" id="UP000193648">
    <property type="component" value="Unassembled WGS sequence"/>
</dbReference>
<dbReference type="AlphaFoldDB" id="A0A1Y2GYV0"/>
<organism evidence="3 4">
    <name type="scientific">Lobosporangium transversale</name>
    <dbReference type="NCBI Taxonomy" id="64571"/>
    <lineage>
        <taxon>Eukaryota</taxon>
        <taxon>Fungi</taxon>
        <taxon>Fungi incertae sedis</taxon>
        <taxon>Mucoromycota</taxon>
        <taxon>Mortierellomycotina</taxon>
        <taxon>Mortierellomycetes</taxon>
        <taxon>Mortierellales</taxon>
        <taxon>Mortierellaceae</taxon>
        <taxon>Lobosporangium</taxon>
    </lineage>
</organism>
<dbReference type="EMBL" id="MCFF01000004">
    <property type="protein sequence ID" value="ORZ27445.1"/>
    <property type="molecule type" value="Genomic_DNA"/>
</dbReference>
<name>A0A1Y2GYV0_9FUNG</name>
<accession>A0A1Y2GYV0</accession>
<feature type="region of interest" description="Disordered" evidence="1">
    <location>
        <begin position="19"/>
        <end position="61"/>
    </location>
</feature>